<comment type="caution">
    <text evidence="1">The sequence shown here is derived from an EMBL/GenBank/DDBJ whole genome shotgun (WGS) entry which is preliminary data.</text>
</comment>
<proteinExistence type="predicted"/>
<keyword evidence="2" id="KW-1185">Reference proteome</keyword>
<dbReference type="Proteomes" id="UP000287033">
    <property type="component" value="Unassembled WGS sequence"/>
</dbReference>
<dbReference type="EMBL" id="BEZZ01000016">
    <property type="protein sequence ID" value="GCC22694.1"/>
    <property type="molecule type" value="Genomic_DNA"/>
</dbReference>
<dbReference type="STRING" id="137246.A0A401RX15"/>
<dbReference type="AlphaFoldDB" id="A0A401RX15"/>
<evidence type="ECO:0000313" key="1">
    <source>
        <dbReference type="EMBL" id="GCC22694.1"/>
    </source>
</evidence>
<protein>
    <submittedName>
        <fullName evidence="1">Uncharacterized protein</fullName>
    </submittedName>
</protein>
<organism evidence="1 2">
    <name type="scientific">Chiloscyllium punctatum</name>
    <name type="common">Brownbanded bambooshark</name>
    <name type="synonym">Hemiscyllium punctatum</name>
    <dbReference type="NCBI Taxonomy" id="137246"/>
    <lineage>
        <taxon>Eukaryota</taxon>
        <taxon>Metazoa</taxon>
        <taxon>Chordata</taxon>
        <taxon>Craniata</taxon>
        <taxon>Vertebrata</taxon>
        <taxon>Chondrichthyes</taxon>
        <taxon>Elasmobranchii</taxon>
        <taxon>Galeomorphii</taxon>
        <taxon>Galeoidea</taxon>
        <taxon>Orectolobiformes</taxon>
        <taxon>Hemiscylliidae</taxon>
        <taxon>Chiloscyllium</taxon>
    </lineage>
</organism>
<gene>
    <name evidence="1" type="ORF">chiPu_0001082</name>
</gene>
<accession>A0A401RX15</accession>
<dbReference type="OrthoDB" id="9945369at2759"/>
<reference evidence="1 2" key="1">
    <citation type="journal article" date="2018" name="Nat. Ecol. Evol.">
        <title>Shark genomes provide insights into elasmobranch evolution and the origin of vertebrates.</title>
        <authorList>
            <person name="Hara Y"/>
            <person name="Yamaguchi K"/>
            <person name="Onimaru K"/>
            <person name="Kadota M"/>
            <person name="Koyanagi M"/>
            <person name="Keeley SD"/>
            <person name="Tatsumi K"/>
            <person name="Tanaka K"/>
            <person name="Motone F"/>
            <person name="Kageyama Y"/>
            <person name="Nozu R"/>
            <person name="Adachi N"/>
            <person name="Nishimura O"/>
            <person name="Nakagawa R"/>
            <person name="Tanegashima C"/>
            <person name="Kiyatake I"/>
            <person name="Matsumoto R"/>
            <person name="Murakumo K"/>
            <person name="Nishida K"/>
            <person name="Terakita A"/>
            <person name="Kuratani S"/>
            <person name="Sato K"/>
            <person name="Hyodo S Kuraku.S."/>
        </authorList>
    </citation>
    <scope>NUCLEOTIDE SEQUENCE [LARGE SCALE GENOMIC DNA]</scope>
</reference>
<evidence type="ECO:0000313" key="2">
    <source>
        <dbReference type="Proteomes" id="UP000287033"/>
    </source>
</evidence>
<sequence>MSIQDLASHGLDYPFIEHIFKDRLDQFNNLVAVMLQNLRNLDSNKRMPDFEPMTYDEFYDTVQDLFNDELKAEFIKACFKKINIDVATPIDWCELFGYFPSDEKSIMDILPIFMISKRQHVELREVQQLRSASSAEMSEKNEDLSLYIAMLIAISS</sequence>
<name>A0A401RX15_CHIPU</name>